<evidence type="ECO:0000256" key="3">
    <source>
        <dbReference type="ARBA" id="ARBA00022801"/>
    </source>
</evidence>
<sequence length="908" mass="98059">MRKNYFFLVLLLPFFAFSQGKSFWKQSNTTNFQEEELLVRTSIPTVYDTYTLDLQSLKQLLASAPDRDVNIQSEIVIQFPGAEGKMENFEVYNASVLEPSFAANYPDIQSYVAISRENTGTVLRFSTTIFGFHATVHAVDKTLYIDPMTKDLQTYMMYEKSNLYRTVADDYIGCMVEDAVDDNLSGRSATDDFQLENANDGQLRTFRLALACTQEYANYHINAAGQAAATDAVKRATVLAAMNVTMTRVNAVFERDMSLTMTLVDNTSIIFLAENDGYTDSDASQLINQNQAIVTANIGSANYDIGHVFTTGGGGLAALGSICFTNNKAQGVTGSPNPVGDPFDIDFVAHEMGHQFGAPHTFNGNQVNCSGGNRNAATAVEPGSGTTIMAYAGICGSDNVQNNSDDHFHAISIDNMWTRLNQAPICSNNTANGNTAPTVNAGNDYTIPYGTAFTLDGTATDPDGTTLSYCWEQVDVGTVSGVPSPTNTTGPQFRSYSPVATGDRTFPQLSDILDDNLTPQWEVMPNVARTMTFALTVRDNGTPNGGQTNRDDMTVTLANTGPFRVTAPDTTDQSFVTGETTTVTWDVAGTTANGINTSNVNILLSTDGGQTFPTVLAANTANDGSESITFPFIFEPYCRIKIEAVGNIYFAISKSFSVGATVTTNTVCNTYTTGPIATPIPDSTGANVQGTPVFIPVTVTESTPITDIRVSADVTHAWIGDLIMQLQAPNGGGFSNIWARTCNDAQYGNVDVTFRDGEPTIMCASPTVGTYAPANPMTGFNGNNPSGTWNLVFVDFFNGDSGIVNEWSIELCTTTTSVVLSNEEFELDNFALYPNPNKGEFSLSFNSTSGEDISINVHDISGRLIHSKNYNATATFNENISLRNVSTGMYLITVTDQERTVTKKLIIE</sequence>
<dbReference type="InterPro" id="IPR026444">
    <property type="entry name" value="Secre_tail"/>
</dbReference>
<dbReference type="Pfam" id="PF18962">
    <property type="entry name" value="Por_Secre_tail"/>
    <property type="match status" value="1"/>
</dbReference>
<comment type="caution">
    <text evidence="6">The sequence shown here is derived from an EMBL/GenBank/DDBJ whole genome shotgun (WGS) entry which is preliminary data.</text>
</comment>
<feature type="chain" id="PRO_5015773902" evidence="4">
    <location>
        <begin position="19"/>
        <end position="908"/>
    </location>
</feature>
<dbReference type="Gene3D" id="2.60.40.10">
    <property type="entry name" value="Immunoglobulins"/>
    <property type="match status" value="1"/>
</dbReference>
<evidence type="ECO:0000256" key="2">
    <source>
        <dbReference type="ARBA" id="ARBA00022729"/>
    </source>
</evidence>
<dbReference type="Proteomes" id="UP000244090">
    <property type="component" value="Unassembled WGS sequence"/>
</dbReference>
<dbReference type="Gene3D" id="3.40.390.10">
    <property type="entry name" value="Collagenase (Catalytic Domain)"/>
    <property type="match status" value="1"/>
</dbReference>
<dbReference type="Gene3D" id="2.60.120.260">
    <property type="entry name" value="Galactose-binding domain-like"/>
    <property type="match status" value="1"/>
</dbReference>
<evidence type="ECO:0000313" key="6">
    <source>
        <dbReference type="EMBL" id="PTX58382.1"/>
    </source>
</evidence>
<name>A0A2T6BQR9_9FLAO</name>
<dbReference type="GO" id="GO:0008237">
    <property type="term" value="F:metallopeptidase activity"/>
    <property type="evidence" value="ECO:0007669"/>
    <property type="project" value="InterPro"/>
</dbReference>
<evidence type="ECO:0000256" key="1">
    <source>
        <dbReference type="ARBA" id="ARBA00022670"/>
    </source>
</evidence>
<dbReference type="GO" id="GO:0004252">
    <property type="term" value="F:serine-type endopeptidase activity"/>
    <property type="evidence" value="ECO:0007669"/>
    <property type="project" value="InterPro"/>
</dbReference>
<dbReference type="NCBIfam" id="TIGR04183">
    <property type="entry name" value="Por_Secre_tail"/>
    <property type="match status" value="1"/>
</dbReference>
<organism evidence="6 7">
    <name type="scientific">Kordia periserrulae</name>
    <dbReference type="NCBI Taxonomy" id="701523"/>
    <lineage>
        <taxon>Bacteria</taxon>
        <taxon>Pseudomonadati</taxon>
        <taxon>Bacteroidota</taxon>
        <taxon>Flavobacteriia</taxon>
        <taxon>Flavobacteriales</taxon>
        <taxon>Flavobacteriaceae</taxon>
        <taxon>Kordia</taxon>
    </lineage>
</organism>
<feature type="domain" description="P/Homo B" evidence="5">
    <location>
        <begin position="661"/>
        <end position="817"/>
    </location>
</feature>
<dbReference type="SUPFAM" id="SSF55486">
    <property type="entry name" value="Metalloproteases ('zincins'), catalytic domain"/>
    <property type="match status" value="1"/>
</dbReference>
<keyword evidence="2 4" id="KW-0732">Signal</keyword>
<dbReference type="RefSeq" id="WP_108116816.1">
    <property type="nucleotide sequence ID" value="NZ_QBKT01000014.1"/>
</dbReference>
<dbReference type="InterPro" id="IPR002884">
    <property type="entry name" value="P_dom"/>
</dbReference>
<protein>
    <submittedName>
        <fullName evidence="6">Putative secreted protein (Por secretion system target)</fullName>
    </submittedName>
</protein>
<keyword evidence="3" id="KW-0378">Hydrolase</keyword>
<dbReference type="Pfam" id="PF13583">
    <property type="entry name" value="Reprolysin_4"/>
    <property type="match status" value="1"/>
</dbReference>
<dbReference type="Pfam" id="PF01483">
    <property type="entry name" value="P_proprotein"/>
    <property type="match status" value="1"/>
</dbReference>
<reference evidence="6 7" key="1">
    <citation type="submission" date="2018-04" db="EMBL/GenBank/DDBJ databases">
        <title>Genomic Encyclopedia of Archaeal and Bacterial Type Strains, Phase II (KMG-II): from individual species to whole genera.</title>
        <authorList>
            <person name="Goeker M."/>
        </authorList>
    </citation>
    <scope>NUCLEOTIDE SEQUENCE [LARGE SCALE GENOMIC DNA]</scope>
    <source>
        <strain evidence="6 7">DSM 25731</strain>
    </source>
</reference>
<keyword evidence="1" id="KW-0645">Protease</keyword>
<gene>
    <name evidence="6" type="ORF">C8N46_11427</name>
</gene>
<proteinExistence type="predicted"/>
<dbReference type="EMBL" id="QBKT01000014">
    <property type="protein sequence ID" value="PTX58382.1"/>
    <property type="molecule type" value="Genomic_DNA"/>
</dbReference>
<dbReference type="SUPFAM" id="SSF49785">
    <property type="entry name" value="Galactose-binding domain-like"/>
    <property type="match status" value="1"/>
</dbReference>
<dbReference type="InterPro" id="IPR008979">
    <property type="entry name" value="Galactose-bd-like_sf"/>
</dbReference>
<dbReference type="AlphaFoldDB" id="A0A2T6BQR9"/>
<feature type="signal peptide" evidence="4">
    <location>
        <begin position="1"/>
        <end position="18"/>
    </location>
</feature>
<evidence type="ECO:0000259" key="5">
    <source>
        <dbReference type="PROSITE" id="PS51829"/>
    </source>
</evidence>
<dbReference type="OrthoDB" id="9792152at2"/>
<keyword evidence="7" id="KW-1185">Reference proteome</keyword>
<dbReference type="GO" id="GO:0006508">
    <property type="term" value="P:proteolysis"/>
    <property type="evidence" value="ECO:0007669"/>
    <property type="project" value="UniProtKB-KW"/>
</dbReference>
<dbReference type="InterPro" id="IPR024079">
    <property type="entry name" value="MetalloPept_cat_dom_sf"/>
</dbReference>
<dbReference type="PROSITE" id="PS51829">
    <property type="entry name" value="P_HOMO_B"/>
    <property type="match status" value="1"/>
</dbReference>
<accession>A0A2T6BQR9</accession>
<dbReference type="InterPro" id="IPR013783">
    <property type="entry name" value="Ig-like_fold"/>
</dbReference>
<evidence type="ECO:0000313" key="7">
    <source>
        <dbReference type="Proteomes" id="UP000244090"/>
    </source>
</evidence>
<evidence type="ECO:0000256" key="4">
    <source>
        <dbReference type="SAM" id="SignalP"/>
    </source>
</evidence>